<dbReference type="AlphaFoldDB" id="C8PE81"/>
<comment type="caution">
    <text evidence="1">The sequence shown here is derived from an EMBL/GenBank/DDBJ whole genome shotgun (WGS) entry which is preliminary data.</text>
</comment>
<accession>C8PE81</accession>
<evidence type="ECO:0000313" key="1">
    <source>
        <dbReference type="EMBL" id="EEV18954.1"/>
    </source>
</evidence>
<organism evidence="1 2">
    <name type="scientific">Campylobacter gracilis RM3268</name>
    <dbReference type="NCBI Taxonomy" id="553220"/>
    <lineage>
        <taxon>Bacteria</taxon>
        <taxon>Pseudomonadati</taxon>
        <taxon>Campylobacterota</taxon>
        <taxon>Epsilonproteobacteria</taxon>
        <taxon>Campylobacterales</taxon>
        <taxon>Campylobacteraceae</taxon>
        <taxon>Campylobacter</taxon>
    </lineage>
</organism>
<protein>
    <submittedName>
        <fullName evidence="1">Uncharacterized protein</fullName>
    </submittedName>
</protein>
<dbReference type="Proteomes" id="UP000005709">
    <property type="component" value="Unassembled WGS sequence"/>
</dbReference>
<proteinExistence type="predicted"/>
<reference evidence="1 2" key="1">
    <citation type="submission" date="2009-07" db="EMBL/GenBank/DDBJ databases">
        <authorList>
            <person name="Madupu R."/>
            <person name="Sebastian Y."/>
            <person name="Durkin A.S."/>
            <person name="Torralba M."/>
            <person name="Methe B."/>
            <person name="Sutton G.G."/>
            <person name="Strausberg R.L."/>
            <person name="Nelson K.E."/>
        </authorList>
    </citation>
    <scope>NUCLEOTIDE SEQUENCE [LARGE SCALE GENOMIC DNA]</scope>
    <source>
        <strain evidence="1 2">RM3268</strain>
    </source>
</reference>
<name>C8PE81_9BACT</name>
<keyword evidence="2" id="KW-1185">Reference proteome</keyword>
<gene>
    <name evidence="1" type="ORF">CAMGR0001_2431</name>
</gene>
<evidence type="ECO:0000313" key="2">
    <source>
        <dbReference type="Proteomes" id="UP000005709"/>
    </source>
</evidence>
<sequence>MAAILKSNTRDKFSVFDGGRASSMFYCGASQAARGSSFCQRSALR</sequence>
<dbReference type="EMBL" id="ACYG01000005">
    <property type="protein sequence ID" value="EEV18954.1"/>
    <property type="molecule type" value="Genomic_DNA"/>
</dbReference>